<dbReference type="PANTHER" id="PTHR11820">
    <property type="entry name" value="ACYLPYRUVASE"/>
    <property type="match status" value="1"/>
</dbReference>
<dbReference type="FunFam" id="3.90.850.10:FF:000002">
    <property type="entry name" value="2-hydroxyhepta-2,4-diene-1,7-dioate isomerase"/>
    <property type="match status" value="1"/>
</dbReference>
<evidence type="ECO:0000313" key="4">
    <source>
        <dbReference type="EMBL" id="CAE0609422.1"/>
    </source>
</evidence>
<comment type="similarity">
    <text evidence="1">Belongs to the FAH family.</text>
</comment>
<protein>
    <recommendedName>
        <fullName evidence="3">Fumarylacetoacetase-like C-terminal domain-containing protein</fullName>
    </recommendedName>
</protein>
<dbReference type="Gene3D" id="3.90.850.10">
    <property type="entry name" value="Fumarylacetoacetase-like, C-terminal domain"/>
    <property type="match status" value="1"/>
</dbReference>
<dbReference type="EMBL" id="HBIS01003592">
    <property type="protein sequence ID" value="CAE0609422.1"/>
    <property type="molecule type" value="Transcribed_RNA"/>
</dbReference>
<organism evidence="4">
    <name type="scientific">Picocystis salinarum</name>
    <dbReference type="NCBI Taxonomy" id="88271"/>
    <lineage>
        <taxon>Eukaryota</taxon>
        <taxon>Viridiplantae</taxon>
        <taxon>Chlorophyta</taxon>
        <taxon>Picocystophyceae</taxon>
        <taxon>Picocystales</taxon>
        <taxon>Picocystaceae</taxon>
        <taxon>Picocystis</taxon>
    </lineage>
</organism>
<dbReference type="GO" id="GO:0046872">
    <property type="term" value="F:metal ion binding"/>
    <property type="evidence" value="ECO:0007669"/>
    <property type="project" value="UniProtKB-KW"/>
</dbReference>
<accession>A0A7S3XDR8</accession>
<dbReference type="InterPro" id="IPR036663">
    <property type="entry name" value="Fumarylacetoacetase_C_sf"/>
</dbReference>
<proteinExistence type="inferred from homology"/>
<feature type="domain" description="Fumarylacetoacetase-like C-terminal" evidence="3">
    <location>
        <begin position="72"/>
        <end position="289"/>
    </location>
</feature>
<dbReference type="SUPFAM" id="SSF56529">
    <property type="entry name" value="FAH"/>
    <property type="match status" value="1"/>
</dbReference>
<dbReference type="AlphaFoldDB" id="A0A7S3XDR8"/>
<evidence type="ECO:0000259" key="3">
    <source>
        <dbReference type="Pfam" id="PF01557"/>
    </source>
</evidence>
<dbReference type="PANTHER" id="PTHR11820:SF7">
    <property type="entry name" value="ACYLPYRUVASE FAHD1, MITOCHONDRIAL"/>
    <property type="match status" value="1"/>
</dbReference>
<reference evidence="4" key="1">
    <citation type="submission" date="2021-01" db="EMBL/GenBank/DDBJ databases">
        <authorList>
            <person name="Corre E."/>
            <person name="Pelletier E."/>
            <person name="Niang G."/>
            <person name="Scheremetjew M."/>
            <person name="Finn R."/>
            <person name="Kale V."/>
            <person name="Holt S."/>
            <person name="Cochrane G."/>
            <person name="Meng A."/>
            <person name="Brown T."/>
            <person name="Cohen L."/>
        </authorList>
    </citation>
    <scope>NUCLEOTIDE SEQUENCE</scope>
    <source>
        <strain evidence="4">CCMP1897</strain>
    </source>
</reference>
<keyword evidence="2" id="KW-0479">Metal-binding</keyword>
<evidence type="ECO:0000256" key="2">
    <source>
        <dbReference type="ARBA" id="ARBA00022723"/>
    </source>
</evidence>
<dbReference type="GO" id="GO:0050163">
    <property type="term" value="F:oxaloacetate tautomerase activity"/>
    <property type="evidence" value="ECO:0007669"/>
    <property type="project" value="UniProtKB-ARBA"/>
</dbReference>
<dbReference type="GO" id="GO:0006107">
    <property type="term" value="P:oxaloacetate metabolic process"/>
    <property type="evidence" value="ECO:0007669"/>
    <property type="project" value="UniProtKB-ARBA"/>
</dbReference>
<evidence type="ECO:0000256" key="1">
    <source>
        <dbReference type="ARBA" id="ARBA00010211"/>
    </source>
</evidence>
<dbReference type="GO" id="GO:0018773">
    <property type="term" value="F:acetylpyruvate hydrolase activity"/>
    <property type="evidence" value="ECO:0007669"/>
    <property type="project" value="TreeGrafter"/>
</dbReference>
<dbReference type="Pfam" id="PF01557">
    <property type="entry name" value="FAA_hydrolase"/>
    <property type="match status" value="1"/>
</dbReference>
<gene>
    <name evidence="4" type="ORF">PSAL00342_LOCUS3241</name>
</gene>
<name>A0A7S3XDR8_9CHLO</name>
<sequence>MAQWRLHRVEWNDAARFRVWRGGQAAFLPATCVRLHDAVQLLRTSEGWEALVWSEGERLRHLAPLEEGASVVFCVGKNYRSHVGEVDSAQSLKGITKGEAPEDPIIFTKSSRCVIGPEDAIPYPHSATEQLDYEGELVVVIGKEGKDIQLERAWDHVFGFTVANDVTARDAQRRHQQWHVGKSMDGFCPMGPDIVPKQFVMSDHGVLDFDIVTKVNGELRQRGNAKEMIFAVPEILAAISKGFTLQAGDVVLTGTPAGVGAGMKPPCFLKPGDVVEITIDGVGSIKNQVA</sequence>
<dbReference type="InterPro" id="IPR011234">
    <property type="entry name" value="Fumarylacetoacetase-like_C"/>
</dbReference>